<evidence type="ECO:0000256" key="1">
    <source>
        <dbReference type="ARBA" id="ARBA00004141"/>
    </source>
</evidence>
<dbReference type="InterPro" id="IPR000292">
    <property type="entry name" value="For/NO2_transpt"/>
</dbReference>
<feature type="transmembrane region" description="Helical" evidence="6">
    <location>
        <begin position="266"/>
        <end position="288"/>
    </location>
</feature>
<dbReference type="Proteomes" id="UP001164020">
    <property type="component" value="Chromosome"/>
</dbReference>
<evidence type="ECO:0000256" key="6">
    <source>
        <dbReference type="SAM" id="Phobius"/>
    </source>
</evidence>
<evidence type="ECO:0000256" key="4">
    <source>
        <dbReference type="ARBA" id="ARBA00023136"/>
    </source>
</evidence>
<proteinExistence type="predicted"/>
<feature type="transmembrane region" description="Helical" evidence="6">
    <location>
        <begin position="225"/>
        <end position="246"/>
    </location>
</feature>
<feature type="region of interest" description="Disordered" evidence="5">
    <location>
        <begin position="1"/>
        <end position="30"/>
    </location>
</feature>
<reference evidence="7" key="1">
    <citation type="submission" date="2022-12" db="EMBL/GenBank/DDBJ databases">
        <title>Jiella pelagia sp. nov., isolated from phosphonate enriched culture of Northwest Pacific surface seawater.</title>
        <authorList>
            <person name="Shin D.Y."/>
            <person name="Hwang C.Y."/>
        </authorList>
    </citation>
    <scope>NUCLEOTIDE SEQUENCE</scope>
    <source>
        <strain evidence="7">HL-NP1</strain>
    </source>
</reference>
<dbReference type="InterPro" id="IPR023271">
    <property type="entry name" value="Aquaporin-like"/>
</dbReference>
<name>A0ABY7C518_9HYPH</name>
<gene>
    <name evidence="7" type="ORF">OH818_08270</name>
</gene>
<comment type="subcellular location">
    <subcellularLocation>
        <location evidence="1">Membrane</location>
        <topology evidence="1">Multi-pass membrane protein</topology>
    </subcellularLocation>
</comment>
<evidence type="ECO:0000313" key="8">
    <source>
        <dbReference type="Proteomes" id="UP001164020"/>
    </source>
</evidence>
<protein>
    <submittedName>
        <fullName evidence="7">Formate/nitrite transporter family protein</fullName>
    </submittedName>
</protein>
<accession>A0ABY7C518</accession>
<dbReference type="Gene3D" id="1.20.1080.10">
    <property type="entry name" value="Glycerol uptake facilitator protein"/>
    <property type="match status" value="1"/>
</dbReference>
<evidence type="ECO:0000256" key="2">
    <source>
        <dbReference type="ARBA" id="ARBA00022692"/>
    </source>
</evidence>
<evidence type="ECO:0000256" key="5">
    <source>
        <dbReference type="SAM" id="MobiDB-lite"/>
    </source>
</evidence>
<keyword evidence="8" id="KW-1185">Reference proteome</keyword>
<keyword evidence="4 6" id="KW-0472">Membrane</keyword>
<evidence type="ECO:0000313" key="7">
    <source>
        <dbReference type="EMBL" id="WAP70114.1"/>
    </source>
</evidence>
<feature type="transmembrane region" description="Helical" evidence="6">
    <location>
        <begin position="200"/>
        <end position="218"/>
    </location>
</feature>
<dbReference type="PANTHER" id="PTHR30520:SF2">
    <property type="entry name" value="INNER MEMBRANE PROTEIN YFDC"/>
    <property type="match status" value="1"/>
</dbReference>
<feature type="compositionally biased region" description="Basic and acidic residues" evidence="5">
    <location>
        <begin position="7"/>
        <end position="29"/>
    </location>
</feature>
<keyword evidence="2 6" id="KW-0812">Transmembrane</keyword>
<sequence length="362" mass="39749">MDAPNTDLEKRHVNPRRHSNDVTERRIEEEGSTLTATELSEIERRLSLRPLAIYELVRQEGEDELTRPVSSLWWSGLAAGLSIGFSVFTQAVLRAYLPDTPWRPLIECWGYSVGFLIVILGRQQLFTEITLTATLPVLARPKWIGVKALIRLWSVVFTANMVGTAVYGAGIAFDVLGTPDITAAALAISREAMEAGPWSTLLRGIVAGWLIATVVWVLPSAQNSGFFVIALLTYLIALFHLSHIVAGSVEAMALMFSGEFMPHHAIWTFYLPALVGNVIGGSALFALISYGQVAPEARSAGELRTERAGRRGRLATGRHPSGVVIAAAEPDPRLCGKMVRETQRAWMQEFTGAYPDVRARVR</sequence>
<feature type="transmembrane region" description="Helical" evidence="6">
    <location>
        <begin position="72"/>
        <end position="93"/>
    </location>
</feature>
<keyword evidence="3 6" id="KW-1133">Transmembrane helix</keyword>
<dbReference type="Pfam" id="PF01226">
    <property type="entry name" value="Form_Nir_trans"/>
    <property type="match status" value="1"/>
</dbReference>
<dbReference type="EMBL" id="CP114029">
    <property type="protein sequence ID" value="WAP70114.1"/>
    <property type="molecule type" value="Genomic_DNA"/>
</dbReference>
<feature type="transmembrane region" description="Helical" evidence="6">
    <location>
        <begin position="150"/>
        <end position="173"/>
    </location>
</feature>
<evidence type="ECO:0000256" key="3">
    <source>
        <dbReference type="ARBA" id="ARBA00022989"/>
    </source>
</evidence>
<organism evidence="7 8">
    <name type="scientific">Jiella pelagia</name>
    <dbReference type="NCBI Taxonomy" id="2986949"/>
    <lineage>
        <taxon>Bacteria</taxon>
        <taxon>Pseudomonadati</taxon>
        <taxon>Pseudomonadota</taxon>
        <taxon>Alphaproteobacteria</taxon>
        <taxon>Hyphomicrobiales</taxon>
        <taxon>Aurantimonadaceae</taxon>
        <taxon>Jiella</taxon>
    </lineage>
</organism>
<dbReference type="RefSeq" id="WP_268882568.1">
    <property type="nucleotide sequence ID" value="NZ_CP114029.1"/>
</dbReference>
<dbReference type="PANTHER" id="PTHR30520">
    <property type="entry name" value="FORMATE TRANSPORTER-RELATED"/>
    <property type="match status" value="1"/>
</dbReference>